<dbReference type="Gramene" id="KQJ81725">
    <property type="protein sequence ID" value="KQJ81725"/>
    <property type="gene ID" value="BRADI_5g02560v3"/>
</dbReference>
<keyword evidence="1" id="KW-0175">Coiled coil</keyword>
<dbReference type="AlphaFoldDB" id="A0A0Q3KPA8"/>
<dbReference type="OrthoDB" id="696493at2759"/>
<reference evidence="2 3" key="1">
    <citation type="journal article" date="2010" name="Nature">
        <title>Genome sequencing and analysis of the model grass Brachypodium distachyon.</title>
        <authorList>
            <consortium name="International Brachypodium Initiative"/>
        </authorList>
    </citation>
    <scope>NUCLEOTIDE SEQUENCE [LARGE SCALE GENOMIC DNA]</scope>
    <source>
        <strain evidence="2 3">Bd21</strain>
    </source>
</reference>
<dbReference type="EMBL" id="CM000884">
    <property type="protein sequence ID" value="KQJ81725.1"/>
    <property type="molecule type" value="Genomic_DNA"/>
</dbReference>
<gene>
    <name evidence="2" type="ORF">BRADI_5g02560v3</name>
</gene>
<protein>
    <submittedName>
        <fullName evidence="2 3">Uncharacterized protein</fullName>
    </submittedName>
</protein>
<name>A0A0Q3KPA8_BRADI</name>
<evidence type="ECO:0000313" key="2">
    <source>
        <dbReference type="EMBL" id="KQJ81725.1"/>
    </source>
</evidence>
<feature type="coiled-coil region" evidence="1">
    <location>
        <begin position="40"/>
        <end position="85"/>
    </location>
</feature>
<dbReference type="InParanoid" id="A0A0Q3KPA8"/>
<evidence type="ECO:0000313" key="3">
    <source>
        <dbReference type="EnsemblPlants" id="KQJ81725"/>
    </source>
</evidence>
<dbReference type="Proteomes" id="UP000008810">
    <property type="component" value="Chromosome 5"/>
</dbReference>
<sequence length="123" mass="14051">MRLTAGEEDIVLQSAYKETTGTKTTKLHGWGYLSTYPTKNQLLQERLELQAREVEILKEKLAKEAAEREAEKEDLKKSIREEMRQEVHALLAQHGLSTLVQKDNEDLTGLDVPQSQHSRLVIP</sequence>
<evidence type="ECO:0000256" key="1">
    <source>
        <dbReference type="SAM" id="Coils"/>
    </source>
</evidence>
<organism evidence="2">
    <name type="scientific">Brachypodium distachyon</name>
    <name type="common">Purple false brome</name>
    <name type="synonym">Trachynia distachya</name>
    <dbReference type="NCBI Taxonomy" id="15368"/>
    <lineage>
        <taxon>Eukaryota</taxon>
        <taxon>Viridiplantae</taxon>
        <taxon>Streptophyta</taxon>
        <taxon>Embryophyta</taxon>
        <taxon>Tracheophyta</taxon>
        <taxon>Spermatophyta</taxon>
        <taxon>Magnoliopsida</taxon>
        <taxon>Liliopsida</taxon>
        <taxon>Poales</taxon>
        <taxon>Poaceae</taxon>
        <taxon>BOP clade</taxon>
        <taxon>Pooideae</taxon>
        <taxon>Stipodae</taxon>
        <taxon>Brachypodieae</taxon>
        <taxon>Brachypodium</taxon>
    </lineage>
</organism>
<evidence type="ECO:0000313" key="4">
    <source>
        <dbReference type="Proteomes" id="UP000008810"/>
    </source>
</evidence>
<accession>A0A0Q3KPA8</accession>
<dbReference type="EnsemblPlants" id="KQJ81725">
    <property type="protein sequence ID" value="KQJ81725"/>
    <property type="gene ID" value="BRADI_5g02560v3"/>
</dbReference>
<keyword evidence="4" id="KW-1185">Reference proteome</keyword>
<reference evidence="3" key="3">
    <citation type="submission" date="2018-08" db="UniProtKB">
        <authorList>
            <consortium name="EnsemblPlants"/>
        </authorList>
    </citation>
    <scope>IDENTIFICATION</scope>
    <source>
        <strain evidence="3">cv. Bd21</strain>
    </source>
</reference>
<proteinExistence type="predicted"/>
<reference evidence="2" key="2">
    <citation type="submission" date="2017-06" db="EMBL/GenBank/DDBJ databases">
        <title>WGS assembly of Brachypodium distachyon.</title>
        <authorList>
            <consortium name="The International Brachypodium Initiative"/>
            <person name="Lucas S."/>
            <person name="Harmon-Smith M."/>
            <person name="Lail K."/>
            <person name="Tice H."/>
            <person name="Grimwood J."/>
            <person name="Bruce D."/>
            <person name="Barry K."/>
            <person name="Shu S."/>
            <person name="Lindquist E."/>
            <person name="Wang M."/>
            <person name="Pitluck S."/>
            <person name="Vogel J.P."/>
            <person name="Garvin D.F."/>
            <person name="Mockler T.C."/>
            <person name="Schmutz J."/>
            <person name="Rokhsar D."/>
            <person name="Bevan M.W."/>
        </authorList>
    </citation>
    <scope>NUCLEOTIDE SEQUENCE</scope>
    <source>
        <strain evidence="2">Bd21</strain>
    </source>
</reference>